<dbReference type="Gene3D" id="1.10.10.10">
    <property type="entry name" value="Winged helix-like DNA-binding domain superfamily/Winged helix DNA-binding domain"/>
    <property type="match status" value="1"/>
</dbReference>
<dbReference type="InterPro" id="IPR036388">
    <property type="entry name" value="WH-like_DNA-bd_sf"/>
</dbReference>
<dbReference type="GO" id="GO:0005737">
    <property type="term" value="C:cytoplasm"/>
    <property type="evidence" value="ECO:0007669"/>
    <property type="project" value="UniProtKB-SubCell"/>
</dbReference>
<dbReference type="InterPro" id="IPR036631">
    <property type="entry name" value="MGMT_N_sf"/>
</dbReference>
<organism evidence="12 13">
    <name type="scientific">Iocasia fonsfrigidae</name>
    <dbReference type="NCBI Taxonomy" id="2682810"/>
    <lineage>
        <taxon>Bacteria</taxon>
        <taxon>Bacillati</taxon>
        <taxon>Bacillota</taxon>
        <taxon>Clostridia</taxon>
        <taxon>Halanaerobiales</taxon>
        <taxon>Halanaerobiaceae</taxon>
        <taxon>Iocasia</taxon>
    </lineage>
</organism>
<dbReference type="InterPro" id="IPR001497">
    <property type="entry name" value="MethylDNA_cys_MeTrfase_AS"/>
</dbReference>
<dbReference type="PANTHER" id="PTHR10815">
    <property type="entry name" value="METHYLATED-DNA--PROTEIN-CYSTEINE METHYLTRANSFERASE"/>
    <property type="match status" value="1"/>
</dbReference>
<keyword evidence="13" id="KW-1185">Reference proteome</keyword>
<evidence type="ECO:0000256" key="8">
    <source>
        <dbReference type="ARBA" id="ARBA00049348"/>
    </source>
</evidence>
<dbReference type="SUPFAM" id="SSF53155">
    <property type="entry name" value="Methylated DNA-protein cysteine methyltransferase domain"/>
    <property type="match status" value="1"/>
</dbReference>
<evidence type="ECO:0000256" key="2">
    <source>
        <dbReference type="ARBA" id="ARBA00008711"/>
    </source>
</evidence>
<dbReference type="Proteomes" id="UP000665020">
    <property type="component" value="Chromosome"/>
</dbReference>
<evidence type="ECO:0000256" key="4">
    <source>
        <dbReference type="ARBA" id="ARBA00022603"/>
    </source>
</evidence>
<dbReference type="HAMAP" id="MF_00772">
    <property type="entry name" value="OGT"/>
    <property type="match status" value="1"/>
</dbReference>
<dbReference type="KEGG" id="ifn:GM661_10595"/>
<dbReference type="Pfam" id="PF02870">
    <property type="entry name" value="Methyltransf_1N"/>
    <property type="match status" value="1"/>
</dbReference>
<dbReference type="Gene3D" id="3.30.160.70">
    <property type="entry name" value="Methylated DNA-protein cysteine methyltransferase domain"/>
    <property type="match status" value="1"/>
</dbReference>
<keyword evidence="6 9" id="KW-0227">DNA damage</keyword>
<evidence type="ECO:0000256" key="1">
    <source>
        <dbReference type="ARBA" id="ARBA00001286"/>
    </source>
</evidence>
<comment type="miscellaneous">
    <text evidence="9">This enzyme catalyzes only one turnover and therefore is not strictly catalytic. According to one definition, an enzyme is a biocatalyst that acts repeatedly and over many reaction cycles.</text>
</comment>
<evidence type="ECO:0000256" key="3">
    <source>
        <dbReference type="ARBA" id="ARBA00022490"/>
    </source>
</evidence>
<comment type="similarity">
    <text evidence="2 9">Belongs to the MGMT family.</text>
</comment>
<comment type="function">
    <text evidence="9">Involved in the cellular defense against the biological effects of O6-methylguanine (O6-MeG) and O4-methylthymine (O4-MeT) in DNA. Repairs the methylated nucleobase in DNA by stoichiometrically transferring the methyl group to a cysteine residue in the enzyme. This is a suicide reaction: the enzyme is irreversibly inactivated.</text>
</comment>
<dbReference type="EC" id="2.1.1.63" evidence="9"/>
<dbReference type="PANTHER" id="PTHR10815:SF13">
    <property type="entry name" value="METHYLATED-DNA--PROTEIN-CYSTEINE METHYLTRANSFERASE"/>
    <property type="match status" value="1"/>
</dbReference>
<evidence type="ECO:0000256" key="6">
    <source>
        <dbReference type="ARBA" id="ARBA00022763"/>
    </source>
</evidence>
<comment type="catalytic activity">
    <reaction evidence="8 9">
        <text>a 6-O-methyl-2'-deoxyguanosine in DNA + L-cysteinyl-[protein] = S-methyl-L-cysteinyl-[protein] + a 2'-deoxyguanosine in DNA</text>
        <dbReference type="Rhea" id="RHEA:24000"/>
        <dbReference type="Rhea" id="RHEA-COMP:10131"/>
        <dbReference type="Rhea" id="RHEA-COMP:10132"/>
        <dbReference type="Rhea" id="RHEA-COMP:11367"/>
        <dbReference type="Rhea" id="RHEA-COMP:11368"/>
        <dbReference type="ChEBI" id="CHEBI:29950"/>
        <dbReference type="ChEBI" id="CHEBI:82612"/>
        <dbReference type="ChEBI" id="CHEBI:85445"/>
        <dbReference type="ChEBI" id="CHEBI:85448"/>
        <dbReference type="EC" id="2.1.1.63"/>
    </reaction>
</comment>
<comment type="catalytic activity">
    <reaction evidence="1 9">
        <text>a 4-O-methyl-thymidine in DNA + L-cysteinyl-[protein] = a thymidine in DNA + S-methyl-L-cysteinyl-[protein]</text>
        <dbReference type="Rhea" id="RHEA:53428"/>
        <dbReference type="Rhea" id="RHEA-COMP:10131"/>
        <dbReference type="Rhea" id="RHEA-COMP:10132"/>
        <dbReference type="Rhea" id="RHEA-COMP:13555"/>
        <dbReference type="Rhea" id="RHEA-COMP:13556"/>
        <dbReference type="ChEBI" id="CHEBI:29950"/>
        <dbReference type="ChEBI" id="CHEBI:82612"/>
        <dbReference type="ChEBI" id="CHEBI:137386"/>
        <dbReference type="ChEBI" id="CHEBI:137387"/>
        <dbReference type="EC" id="2.1.1.63"/>
    </reaction>
</comment>
<dbReference type="NCBIfam" id="TIGR00589">
    <property type="entry name" value="ogt"/>
    <property type="match status" value="1"/>
</dbReference>
<accession>A0A8A7KJF6</accession>
<evidence type="ECO:0000256" key="7">
    <source>
        <dbReference type="ARBA" id="ARBA00023204"/>
    </source>
</evidence>
<evidence type="ECO:0000259" key="10">
    <source>
        <dbReference type="Pfam" id="PF01035"/>
    </source>
</evidence>
<dbReference type="InterPro" id="IPR023546">
    <property type="entry name" value="MGMT"/>
</dbReference>
<feature type="domain" description="Methylated-DNA-[protein]-cysteine S-methyltransferase DNA binding" evidence="10">
    <location>
        <begin position="77"/>
        <end position="155"/>
    </location>
</feature>
<evidence type="ECO:0000313" key="13">
    <source>
        <dbReference type="Proteomes" id="UP000665020"/>
    </source>
</evidence>
<dbReference type="SUPFAM" id="SSF46767">
    <property type="entry name" value="Methylated DNA-protein cysteine methyltransferase, C-terminal domain"/>
    <property type="match status" value="1"/>
</dbReference>
<keyword evidence="4 9" id="KW-0489">Methyltransferase</keyword>
<feature type="active site" description="Nucleophile; methyl group acceptor" evidence="9">
    <location>
        <position position="127"/>
    </location>
</feature>
<name>A0A8A7KJF6_9FIRM</name>
<dbReference type="InterPro" id="IPR036217">
    <property type="entry name" value="MethylDNA_cys_MeTrfase_DNAb"/>
</dbReference>
<keyword evidence="5 9" id="KW-0808">Transferase</keyword>
<dbReference type="PROSITE" id="PS00374">
    <property type="entry name" value="MGMT"/>
    <property type="match status" value="1"/>
</dbReference>
<reference evidence="12" key="1">
    <citation type="submission" date="2019-12" db="EMBL/GenBank/DDBJ databases">
        <authorList>
            <person name="zhang j."/>
            <person name="sun C.M."/>
        </authorList>
    </citation>
    <scope>NUCLEOTIDE SEQUENCE</scope>
    <source>
        <strain evidence="12">NS-1</strain>
    </source>
</reference>
<keyword evidence="7 9" id="KW-0234">DNA repair</keyword>
<dbReference type="FunFam" id="1.10.10.10:FF:000214">
    <property type="entry name" value="Methylated-DNA--protein-cysteine methyltransferase"/>
    <property type="match status" value="1"/>
</dbReference>
<dbReference type="AlphaFoldDB" id="A0A8A7KJF6"/>
<protein>
    <recommendedName>
        <fullName evidence="9">Methylated-DNA--protein-cysteine methyltransferase</fullName>
        <ecNumber evidence="9">2.1.1.63</ecNumber>
    </recommendedName>
    <alternativeName>
        <fullName evidence="9">6-O-methylguanine-DNA methyltransferase</fullName>
        <shortName evidence="9">MGMT</shortName>
    </alternativeName>
    <alternativeName>
        <fullName evidence="9">O-6-methylguanine-DNA-alkyltransferase</fullName>
    </alternativeName>
</protein>
<gene>
    <name evidence="12" type="ORF">GM661_10595</name>
</gene>
<dbReference type="InterPro" id="IPR008332">
    <property type="entry name" value="MethylG_MeTrfase_N"/>
</dbReference>
<comment type="subcellular location">
    <subcellularLocation>
        <location evidence="9">Cytoplasm</location>
    </subcellularLocation>
</comment>
<dbReference type="CDD" id="cd06445">
    <property type="entry name" value="ATase"/>
    <property type="match status" value="1"/>
</dbReference>
<dbReference type="GO" id="GO:0003908">
    <property type="term" value="F:methylated-DNA-[protein]-cysteine S-methyltransferase activity"/>
    <property type="evidence" value="ECO:0007669"/>
    <property type="project" value="UniProtKB-UniRule"/>
</dbReference>
<evidence type="ECO:0000256" key="5">
    <source>
        <dbReference type="ARBA" id="ARBA00022679"/>
    </source>
</evidence>
<keyword evidence="3 9" id="KW-0963">Cytoplasm</keyword>
<dbReference type="GO" id="GO:0006307">
    <property type="term" value="P:DNA alkylation repair"/>
    <property type="evidence" value="ECO:0007669"/>
    <property type="project" value="UniProtKB-UniRule"/>
</dbReference>
<sequence length="170" mass="19660">MVMNFVYPSPIGLLNIFFKKKGIIKIDYVDKQRDPVNEYNKNLVSDYYNDIYEQLNAYFIGKLRSFELPLILTGTRFQLQVWNELVKIPYGEKSTYKEIAEAIGNPQAVRAVGNASRSNPIPILVPCHRIIVSNGDLTGYNGGLNRKEWLIKHENKYRKEEINGQRVTFT</sequence>
<feature type="domain" description="Methylguanine DNA methyltransferase ribonuclease-like" evidence="11">
    <location>
        <begin position="6"/>
        <end position="70"/>
    </location>
</feature>
<dbReference type="Pfam" id="PF01035">
    <property type="entry name" value="DNA_binding_1"/>
    <property type="match status" value="1"/>
</dbReference>
<dbReference type="GO" id="GO:0032259">
    <property type="term" value="P:methylation"/>
    <property type="evidence" value="ECO:0007669"/>
    <property type="project" value="UniProtKB-KW"/>
</dbReference>
<evidence type="ECO:0000256" key="9">
    <source>
        <dbReference type="HAMAP-Rule" id="MF_00772"/>
    </source>
</evidence>
<dbReference type="InterPro" id="IPR014048">
    <property type="entry name" value="MethylDNA_cys_MeTrfase_DNA-bd"/>
</dbReference>
<evidence type="ECO:0000313" key="12">
    <source>
        <dbReference type="EMBL" id="QTL99988.1"/>
    </source>
</evidence>
<evidence type="ECO:0000259" key="11">
    <source>
        <dbReference type="Pfam" id="PF02870"/>
    </source>
</evidence>
<proteinExistence type="inferred from homology"/>
<dbReference type="EMBL" id="CP046640">
    <property type="protein sequence ID" value="QTL99988.1"/>
    <property type="molecule type" value="Genomic_DNA"/>
</dbReference>